<dbReference type="EMBL" id="MT143993">
    <property type="protein sequence ID" value="QJA45592.1"/>
    <property type="molecule type" value="Genomic_DNA"/>
</dbReference>
<name>A0A6H1ZDQ8_9ZZZZ</name>
<reference evidence="1" key="1">
    <citation type="submission" date="2020-03" db="EMBL/GenBank/DDBJ databases">
        <title>The deep terrestrial virosphere.</title>
        <authorList>
            <person name="Holmfeldt K."/>
            <person name="Nilsson E."/>
            <person name="Simone D."/>
            <person name="Lopez-Fernandez M."/>
            <person name="Wu X."/>
            <person name="de Brujin I."/>
            <person name="Lundin D."/>
            <person name="Andersson A."/>
            <person name="Bertilsson S."/>
            <person name="Dopson M."/>
        </authorList>
    </citation>
    <scope>NUCLEOTIDE SEQUENCE</scope>
    <source>
        <strain evidence="1">TM448A00260</strain>
    </source>
</reference>
<gene>
    <name evidence="1" type="ORF">TM448A00260_0021</name>
</gene>
<dbReference type="SUPFAM" id="SSF49899">
    <property type="entry name" value="Concanavalin A-like lectins/glucanases"/>
    <property type="match status" value="2"/>
</dbReference>
<protein>
    <submittedName>
        <fullName evidence="1">Putative lectin/glucanase superfamily protein</fullName>
    </submittedName>
</protein>
<accession>A0A6H1ZDQ8</accession>
<proteinExistence type="predicted"/>
<evidence type="ECO:0000313" key="1">
    <source>
        <dbReference type="EMBL" id="QJA45592.1"/>
    </source>
</evidence>
<organism evidence="1">
    <name type="scientific">viral metagenome</name>
    <dbReference type="NCBI Taxonomy" id="1070528"/>
    <lineage>
        <taxon>unclassified sequences</taxon>
        <taxon>metagenomes</taxon>
        <taxon>organismal metagenomes</taxon>
    </lineage>
</organism>
<dbReference type="Pfam" id="PF13385">
    <property type="entry name" value="Laminin_G_3"/>
    <property type="match status" value="1"/>
</dbReference>
<dbReference type="AlphaFoldDB" id="A0A6H1ZDQ8"/>
<dbReference type="InterPro" id="IPR013320">
    <property type="entry name" value="ConA-like_dom_sf"/>
</dbReference>
<dbReference type="GO" id="GO:0030246">
    <property type="term" value="F:carbohydrate binding"/>
    <property type="evidence" value="ECO:0007669"/>
    <property type="project" value="UniProtKB-KW"/>
</dbReference>
<keyword evidence="1" id="KW-0430">Lectin</keyword>
<sequence>MSLLSKNSTAAERARGCVFAENFRDASEVVRNSGLIENGAYINSRGANFDGANDKITYPTDNIIMKGQSSISIILEFYPTHEYNYDKTYYLASTDGGYFYILKYGTASSYKIDVKIGSLAAIAITSADFSAFWRAKRKNTISVLSTSGSTQIYLNKNLIATSANTGSFTTKPTIMTVGCRAGFTDAQYEGAISKWKIFNKKLSELELFNLLDDAVFSYKGTPLLENNLDLASHDAASLRTLDNTSGERHLIFGDGATSTTFPTKLTHITGYSTDGGDYLVTKNNVVDFFDGEITQVLVFRLGSSMVASGGFLSSYENTTTSNFGAMYYYVAGSGLRFYVGGQGTNFATTPVLKPGNIYTAIGFHDGTNTSLYLDGIKQTDAATPLKPSIGTDMKMHLFVRHGITLFSKTGTQIFYNAFWNKALTPMQLHDLTLTLQRRFKNI</sequence>
<dbReference type="Gene3D" id="2.60.120.200">
    <property type="match status" value="2"/>
</dbReference>